<evidence type="ECO:0000256" key="5">
    <source>
        <dbReference type="ARBA" id="ARBA00022750"/>
    </source>
</evidence>
<dbReference type="EMBL" id="DMBR01000253">
    <property type="protein sequence ID" value="HAE94555.1"/>
    <property type="molecule type" value="Genomic_DNA"/>
</dbReference>
<dbReference type="GeneID" id="92501624"/>
<dbReference type="HAMAP" id="MF_00161">
    <property type="entry name" value="LspA"/>
    <property type="match status" value="1"/>
</dbReference>
<dbReference type="Proteomes" id="UP000024547">
    <property type="component" value="Unassembled WGS sequence"/>
</dbReference>
<gene>
    <name evidence="9 12" type="primary">lspA</name>
    <name evidence="12" type="ORF">DCG65_08335</name>
    <name evidence="13" type="ORF">HY36_06375</name>
</gene>
<keyword evidence="7 9" id="KW-1133">Transmembrane helix</keyword>
<dbReference type="NCBIfam" id="TIGR00077">
    <property type="entry name" value="lspA"/>
    <property type="match status" value="1"/>
</dbReference>
<dbReference type="InterPro" id="IPR001872">
    <property type="entry name" value="Peptidase_A8"/>
</dbReference>
<dbReference type="EC" id="3.4.23.36" evidence="9"/>
<feature type="transmembrane region" description="Helical" evidence="9">
    <location>
        <begin position="102"/>
        <end position="120"/>
    </location>
</feature>
<organism evidence="13 14">
    <name type="scientific">Hyphomonas atlantica</name>
    <dbReference type="NCBI Taxonomy" id="1280948"/>
    <lineage>
        <taxon>Bacteria</taxon>
        <taxon>Pseudomonadati</taxon>
        <taxon>Pseudomonadota</taxon>
        <taxon>Alphaproteobacteria</taxon>
        <taxon>Hyphomonadales</taxon>
        <taxon>Hyphomonadaceae</taxon>
        <taxon>Hyphomonas</taxon>
    </lineage>
</organism>
<dbReference type="PANTHER" id="PTHR33695">
    <property type="entry name" value="LIPOPROTEIN SIGNAL PEPTIDASE"/>
    <property type="match status" value="1"/>
</dbReference>
<dbReference type="UniPathway" id="UPA00665"/>
<evidence type="ECO:0000313" key="12">
    <source>
        <dbReference type="EMBL" id="HAE94555.1"/>
    </source>
</evidence>
<keyword evidence="8 9" id="KW-0472">Membrane</keyword>
<dbReference type="EMBL" id="AWFH01000034">
    <property type="protein sequence ID" value="KCZ59750.1"/>
    <property type="molecule type" value="Genomic_DNA"/>
</dbReference>
<reference evidence="12 15" key="2">
    <citation type="journal article" date="2018" name="Nat. Biotechnol.">
        <title>A standardized bacterial taxonomy based on genome phylogeny substantially revises the tree of life.</title>
        <authorList>
            <person name="Parks D.H."/>
            <person name="Chuvochina M."/>
            <person name="Waite D.W."/>
            <person name="Rinke C."/>
            <person name="Skarshewski A."/>
            <person name="Chaumeil P.A."/>
            <person name="Hugenholtz P."/>
        </authorList>
    </citation>
    <scope>NUCLEOTIDE SEQUENCE [LARGE SCALE GENOMIC DNA]</scope>
    <source>
        <strain evidence="12">UBA8557</strain>
    </source>
</reference>
<sequence>MKLKLANLWAPALIPVFLLADQWSKWLILKDPRFNALACLDNPYQCGHVPLPGPIDLTMLWNRGMSYGMFQSEGIGRWLLALVMLVIALGFLYWLVRHASNWLLKLSLAMVVGGAFGNLIDRVRFGAVVDFINASDLYFPWVFNVADAAISVGAVLLFVDQFLLSGRKQAKTQSE</sequence>
<keyword evidence="2 9" id="KW-1003">Cell membrane</keyword>
<dbReference type="GO" id="GO:0006508">
    <property type="term" value="P:proteolysis"/>
    <property type="evidence" value="ECO:0007669"/>
    <property type="project" value="UniProtKB-KW"/>
</dbReference>
<name>A0A059DZE8_9PROT</name>
<evidence type="ECO:0000256" key="2">
    <source>
        <dbReference type="ARBA" id="ARBA00022475"/>
    </source>
</evidence>
<dbReference type="PRINTS" id="PR00781">
    <property type="entry name" value="LIPOSIGPTASE"/>
</dbReference>
<feature type="transmembrane region" description="Helical" evidence="9">
    <location>
        <begin position="140"/>
        <end position="159"/>
    </location>
</feature>
<evidence type="ECO:0000256" key="9">
    <source>
        <dbReference type="HAMAP-Rule" id="MF_00161"/>
    </source>
</evidence>
<dbReference type="AlphaFoldDB" id="A0A059DZE8"/>
<accession>A0A059DZE8</accession>
<evidence type="ECO:0000256" key="11">
    <source>
        <dbReference type="RuleBase" id="RU004181"/>
    </source>
</evidence>
<dbReference type="Pfam" id="PF01252">
    <property type="entry name" value="Peptidase_A8"/>
    <property type="match status" value="1"/>
</dbReference>
<comment type="caution">
    <text evidence="13">The sequence shown here is derived from an EMBL/GenBank/DDBJ whole genome shotgun (WGS) entry which is preliminary data.</text>
</comment>
<dbReference type="GO" id="GO:0004190">
    <property type="term" value="F:aspartic-type endopeptidase activity"/>
    <property type="evidence" value="ECO:0007669"/>
    <property type="project" value="UniProtKB-UniRule"/>
</dbReference>
<dbReference type="eggNOG" id="COG0597">
    <property type="taxonomic scope" value="Bacteria"/>
</dbReference>
<evidence type="ECO:0000256" key="4">
    <source>
        <dbReference type="ARBA" id="ARBA00022692"/>
    </source>
</evidence>
<dbReference type="STRING" id="1280948.HY36_06375"/>
<evidence type="ECO:0000256" key="1">
    <source>
        <dbReference type="ARBA" id="ARBA00006139"/>
    </source>
</evidence>
<evidence type="ECO:0000256" key="3">
    <source>
        <dbReference type="ARBA" id="ARBA00022670"/>
    </source>
</evidence>
<dbReference type="RefSeq" id="WP_035552935.1">
    <property type="nucleotide sequence ID" value="NZ_AWFH01000034.1"/>
</dbReference>
<evidence type="ECO:0000256" key="7">
    <source>
        <dbReference type="ARBA" id="ARBA00022989"/>
    </source>
</evidence>
<evidence type="ECO:0000256" key="8">
    <source>
        <dbReference type="ARBA" id="ARBA00023136"/>
    </source>
</evidence>
<comment type="similarity">
    <text evidence="1 9 11">Belongs to the peptidase A8 family.</text>
</comment>
<comment type="function">
    <text evidence="9 10">This protein specifically catalyzes the removal of signal peptides from prolipoproteins.</text>
</comment>
<reference evidence="13 14" key="1">
    <citation type="journal article" date="2014" name="Antonie Van Leeuwenhoek">
        <title>Hyphomonas beringensis sp. nov. and Hyphomonas chukchiensis sp. nov., isolated from surface seawater of the Bering Sea and Chukchi Sea.</title>
        <authorList>
            <person name="Li C."/>
            <person name="Lai Q."/>
            <person name="Li G."/>
            <person name="Dong C."/>
            <person name="Wang J."/>
            <person name="Liao Y."/>
            <person name="Shao Z."/>
        </authorList>
    </citation>
    <scope>NUCLEOTIDE SEQUENCE [LARGE SCALE GENOMIC DNA]</scope>
    <source>
        <strain evidence="13 14">22II1-22F38</strain>
    </source>
</reference>
<comment type="pathway">
    <text evidence="9">Protein modification; lipoprotein biosynthesis (signal peptide cleavage).</text>
</comment>
<keyword evidence="14" id="KW-1185">Reference proteome</keyword>
<comment type="subcellular location">
    <subcellularLocation>
        <location evidence="9">Cell membrane</location>
        <topology evidence="9">Multi-pass membrane protein</topology>
    </subcellularLocation>
</comment>
<comment type="caution">
    <text evidence="9">Lacks conserved residue(s) required for the propagation of feature annotation.</text>
</comment>
<comment type="catalytic activity">
    <reaction evidence="9 10">
        <text>Release of signal peptides from bacterial membrane prolipoproteins. Hydrolyzes -Xaa-Yaa-Zaa-|-(S,diacylglyceryl)Cys-, in which Xaa is hydrophobic (preferably Leu), and Yaa (Ala or Ser) and Zaa (Gly or Ala) have small, neutral side chains.</text>
        <dbReference type="EC" id="3.4.23.36"/>
    </reaction>
</comment>
<feature type="transmembrane region" description="Helical" evidence="9">
    <location>
        <begin position="75"/>
        <end position="95"/>
    </location>
</feature>
<evidence type="ECO:0000256" key="6">
    <source>
        <dbReference type="ARBA" id="ARBA00022801"/>
    </source>
</evidence>
<evidence type="ECO:0000313" key="14">
    <source>
        <dbReference type="Proteomes" id="UP000024547"/>
    </source>
</evidence>
<evidence type="ECO:0000313" key="13">
    <source>
        <dbReference type="EMBL" id="KCZ59750.1"/>
    </source>
</evidence>
<evidence type="ECO:0000256" key="10">
    <source>
        <dbReference type="RuleBase" id="RU000594"/>
    </source>
</evidence>
<dbReference type="GO" id="GO:0005886">
    <property type="term" value="C:plasma membrane"/>
    <property type="evidence" value="ECO:0007669"/>
    <property type="project" value="UniProtKB-SubCell"/>
</dbReference>
<keyword evidence="4 9" id="KW-0812">Transmembrane</keyword>
<evidence type="ECO:0000313" key="15">
    <source>
        <dbReference type="Proteomes" id="UP000259173"/>
    </source>
</evidence>
<keyword evidence="3 9" id="KW-0645">Protease</keyword>
<dbReference type="PROSITE" id="PS00855">
    <property type="entry name" value="SPASE_II"/>
    <property type="match status" value="1"/>
</dbReference>
<proteinExistence type="inferred from homology"/>
<dbReference type="OrthoDB" id="9810259at2"/>
<keyword evidence="6 9" id="KW-0378">Hydrolase</keyword>
<dbReference type="PANTHER" id="PTHR33695:SF1">
    <property type="entry name" value="LIPOPROTEIN SIGNAL PEPTIDASE"/>
    <property type="match status" value="1"/>
</dbReference>
<dbReference type="Proteomes" id="UP000259173">
    <property type="component" value="Unassembled WGS sequence"/>
</dbReference>
<feature type="active site" evidence="9">
    <location>
        <position position="147"/>
    </location>
</feature>
<protein>
    <recommendedName>
        <fullName evidence="9">Lipoprotein signal peptidase</fullName>
        <ecNumber evidence="9">3.4.23.36</ecNumber>
    </recommendedName>
    <alternativeName>
        <fullName evidence="9">Prolipoprotein signal peptidase</fullName>
    </alternativeName>
    <alternativeName>
        <fullName evidence="9">Signal peptidase II</fullName>
        <shortName evidence="9">SPase II</shortName>
    </alternativeName>
</protein>
<feature type="active site" evidence="9">
    <location>
        <position position="130"/>
    </location>
</feature>
<keyword evidence="5 9" id="KW-0064">Aspartyl protease</keyword>
<dbReference type="PATRIC" id="fig|1280948.3.peg.2369"/>